<evidence type="ECO:0000256" key="8">
    <source>
        <dbReference type="RuleBase" id="RU363032"/>
    </source>
</evidence>
<dbReference type="Pfam" id="PF00528">
    <property type="entry name" value="BPD_transp_1"/>
    <property type="match status" value="1"/>
</dbReference>
<evidence type="ECO:0000313" key="11">
    <source>
        <dbReference type="Proteomes" id="UP001152879"/>
    </source>
</evidence>
<evidence type="ECO:0000256" key="2">
    <source>
        <dbReference type="ARBA" id="ARBA00007069"/>
    </source>
</evidence>
<dbReference type="SUPFAM" id="SSF161098">
    <property type="entry name" value="MetI-like"/>
    <property type="match status" value="1"/>
</dbReference>
<protein>
    <submittedName>
        <fullName evidence="10">ABC transporter permease</fullName>
    </submittedName>
</protein>
<dbReference type="FunFam" id="1.10.3720.10:FF:000002">
    <property type="entry name" value="D-methionine ABC transporter permease MetI"/>
    <property type="match status" value="1"/>
</dbReference>
<evidence type="ECO:0000256" key="6">
    <source>
        <dbReference type="ARBA" id="ARBA00022989"/>
    </source>
</evidence>
<reference evidence="10" key="1">
    <citation type="submission" date="2022-07" db="EMBL/GenBank/DDBJ databases">
        <title>Whole Genome Sequencing of Streptococcus suis.</title>
        <authorList>
            <person name="Dai X."/>
            <person name="Huang J."/>
            <person name="Wang L."/>
        </authorList>
    </citation>
    <scope>NUCLEOTIDE SEQUENCE</scope>
    <source>
        <strain evidence="10">SFB2</strain>
    </source>
</reference>
<feature type="transmembrane region" description="Helical" evidence="8">
    <location>
        <begin position="16"/>
        <end position="38"/>
    </location>
</feature>
<evidence type="ECO:0000256" key="5">
    <source>
        <dbReference type="ARBA" id="ARBA00022692"/>
    </source>
</evidence>
<keyword evidence="7 8" id="KW-0472">Membrane</keyword>
<feature type="transmembrane region" description="Helical" evidence="8">
    <location>
        <begin position="86"/>
        <end position="104"/>
    </location>
</feature>
<dbReference type="Proteomes" id="UP001152879">
    <property type="component" value="Unassembled WGS sequence"/>
</dbReference>
<dbReference type="InterPro" id="IPR000515">
    <property type="entry name" value="MetI-like"/>
</dbReference>
<organism evidence="10 11">
    <name type="scientific">Streptococcus suis</name>
    <dbReference type="NCBI Taxonomy" id="1307"/>
    <lineage>
        <taxon>Bacteria</taxon>
        <taxon>Bacillati</taxon>
        <taxon>Bacillota</taxon>
        <taxon>Bacilli</taxon>
        <taxon>Lactobacillales</taxon>
        <taxon>Streptococcaceae</taxon>
        <taxon>Streptococcus</taxon>
    </lineage>
</organism>
<evidence type="ECO:0000256" key="4">
    <source>
        <dbReference type="ARBA" id="ARBA00022475"/>
    </source>
</evidence>
<dbReference type="AlphaFoldDB" id="A0A9X4MLA5"/>
<feature type="transmembrane region" description="Helical" evidence="8">
    <location>
        <begin position="116"/>
        <end position="138"/>
    </location>
</feature>
<accession>A0A9X4MLA5</accession>
<evidence type="ECO:0000256" key="3">
    <source>
        <dbReference type="ARBA" id="ARBA00022448"/>
    </source>
</evidence>
<gene>
    <name evidence="10" type="ORF">NOL15_05910</name>
</gene>
<keyword evidence="6 8" id="KW-1133">Transmembrane helix</keyword>
<comment type="similarity">
    <text evidence="2">Belongs to the binding-protein-dependent transport system permease family. CysTW subfamily.</text>
</comment>
<keyword evidence="4" id="KW-1003">Cell membrane</keyword>
<evidence type="ECO:0000256" key="1">
    <source>
        <dbReference type="ARBA" id="ARBA00004651"/>
    </source>
</evidence>
<evidence type="ECO:0000256" key="7">
    <source>
        <dbReference type="ARBA" id="ARBA00023136"/>
    </source>
</evidence>
<feature type="domain" description="ABC transmembrane type-1" evidence="9">
    <location>
        <begin position="12"/>
        <end position="204"/>
    </location>
</feature>
<keyword evidence="3 8" id="KW-0813">Transport</keyword>
<sequence length="215" mass="23223">MGIKLERLAESGIQTIYMLSLSLLFGLIIGIPIALLLVTTRPGGLKENRIVFTIVSNLVNIFRSLPFVILLIFISPVTKLIVGTRIGTSAAIVPLVVYIAPYLARLIENSLLEVKNGILEAAQSMGASWWQIIYYFLLPEAKSSLILTITTGSIGLLGATAMAGIIGGGGIGDLALTYGYQRFNTVLMVTTVLILIVFVQILQGIGNYLANHFRN</sequence>
<dbReference type="Gene3D" id="1.10.3720.10">
    <property type="entry name" value="MetI-like"/>
    <property type="match status" value="1"/>
</dbReference>
<dbReference type="PANTHER" id="PTHR30450">
    <property type="entry name" value="ABC TRANSPORTER PERMEASE"/>
    <property type="match status" value="1"/>
</dbReference>
<feature type="transmembrane region" description="Helical" evidence="8">
    <location>
        <begin position="50"/>
        <end position="74"/>
    </location>
</feature>
<feature type="transmembrane region" description="Helical" evidence="8">
    <location>
        <begin position="186"/>
        <end position="210"/>
    </location>
</feature>
<dbReference type="GO" id="GO:0048473">
    <property type="term" value="P:D-methionine transmembrane transport"/>
    <property type="evidence" value="ECO:0007669"/>
    <property type="project" value="TreeGrafter"/>
</dbReference>
<dbReference type="GO" id="GO:0005886">
    <property type="term" value="C:plasma membrane"/>
    <property type="evidence" value="ECO:0007669"/>
    <property type="project" value="UniProtKB-SubCell"/>
</dbReference>
<dbReference type="CDD" id="cd06261">
    <property type="entry name" value="TM_PBP2"/>
    <property type="match status" value="1"/>
</dbReference>
<dbReference type="InterPro" id="IPR051322">
    <property type="entry name" value="AA_ABC_Transporter_Permease"/>
</dbReference>
<name>A0A9X4MLA5_STRSU</name>
<evidence type="ECO:0000259" key="9">
    <source>
        <dbReference type="PROSITE" id="PS50928"/>
    </source>
</evidence>
<comment type="subcellular location">
    <subcellularLocation>
        <location evidence="1 8">Cell membrane</location>
        <topology evidence="1 8">Multi-pass membrane protein</topology>
    </subcellularLocation>
</comment>
<dbReference type="PROSITE" id="PS50928">
    <property type="entry name" value="ABC_TM1"/>
    <property type="match status" value="1"/>
</dbReference>
<evidence type="ECO:0000313" key="10">
    <source>
        <dbReference type="EMBL" id="MDG4512382.1"/>
    </source>
</evidence>
<dbReference type="PANTHER" id="PTHR30450:SF14">
    <property type="entry name" value="TRANSPORTER, PERMEASE PROTEIN, PUTATIVE-RELATED"/>
    <property type="match status" value="1"/>
</dbReference>
<feature type="transmembrane region" description="Helical" evidence="8">
    <location>
        <begin position="145"/>
        <end position="166"/>
    </location>
</feature>
<keyword evidence="5 8" id="KW-0812">Transmembrane</keyword>
<dbReference type="InterPro" id="IPR035906">
    <property type="entry name" value="MetI-like_sf"/>
</dbReference>
<proteinExistence type="inferred from homology"/>
<comment type="caution">
    <text evidence="10">The sequence shown here is derived from an EMBL/GenBank/DDBJ whole genome shotgun (WGS) entry which is preliminary data.</text>
</comment>
<dbReference type="EMBL" id="JANFML010000015">
    <property type="protein sequence ID" value="MDG4512382.1"/>
    <property type="molecule type" value="Genomic_DNA"/>
</dbReference>